<keyword evidence="3" id="KW-1185">Reference proteome</keyword>
<feature type="transmembrane region" description="Helical" evidence="1">
    <location>
        <begin position="124"/>
        <end position="143"/>
    </location>
</feature>
<protein>
    <submittedName>
        <fullName evidence="2">Uncharacterized protein</fullName>
    </submittedName>
</protein>
<gene>
    <name evidence="2" type="ORF">ACFPP9_01010</name>
</gene>
<reference evidence="3" key="1">
    <citation type="journal article" date="2019" name="Int. J. Syst. Evol. Microbiol.">
        <title>The Global Catalogue of Microorganisms (GCM) 10K type strain sequencing project: providing services to taxonomists for standard genome sequencing and annotation.</title>
        <authorList>
            <consortium name="The Broad Institute Genomics Platform"/>
            <consortium name="The Broad Institute Genome Sequencing Center for Infectious Disease"/>
            <person name="Wu L."/>
            <person name="Ma J."/>
        </authorList>
    </citation>
    <scope>NUCLEOTIDE SEQUENCE [LARGE SCALE GENOMIC DNA]</scope>
    <source>
        <strain evidence="3">KACC 12633</strain>
    </source>
</reference>
<keyword evidence="1" id="KW-0472">Membrane</keyword>
<comment type="caution">
    <text evidence="2">The sequence shown here is derived from an EMBL/GenBank/DDBJ whole genome shotgun (WGS) entry which is preliminary data.</text>
</comment>
<evidence type="ECO:0000256" key="1">
    <source>
        <dbReference type="SAM" id="Phobius"/>
    </source>
</evidence>
<dbReference type="RefSeq" id="WP_266344949.1">
    <property type="nucleotide sequence ID" value="NZ_JAPKNH010000006.1"/>
</dbReference>
<proteinExistence type="predicted"/>
<accession>A0ABW0PPQ3</accession>
<keyword evidence="1" id="KW-1133">Transmembrane helix</keyword>
<feature type="transmembrane region" description="Helical" evidence="1">
    <location>
        <begin position="91"/>
        <end position="112"/>
    </location>
</feature>
<sequence length="156" mass="17231">MMGIRAALFRRWPTIVIFMLLGPLLFMFFDMTLEQISQYDGLTFARLRSWIVEDIFFVPRLVFIVCALPAGLLGALVAWRDSRGLESAQLTLILLGGMGLATAIFFARNLFVFTPPPFGAQLGIGGRAFVSVVLAGVVCYGLSRPFARPVLSQEKP</sequence>
<organism evidence="2 3">
    <name type="scientific">Kaistia terrae</name>
    <dbReference type="NCBI Taxonomy" id="537017"/>
    <lineage>
        <taxon>Bacteria</taxon>
        <taxon>Pseudomonadati</taxon>
        <taxon>Pseudomonadota</taxon>
        <taxon>Alphaproteobacteria</taxon>
        <taxon>Hyphomicrobiales</taxon>
        <taxon>Kaistiaceae</taxon>
        <taxon>Kaistia</taxon>
    </lineage>
</organism>
<feature type="transmembrane region" description="Helical" evidence="1">
    <location>
        <begin position="57"/>
        <end position="79"/>
    </location>
</feature>
<feature type="transmembrane region" description="Helical" evidence="1">
    <location>
        <begin position="12"/>
        <end position="29"/>
    </location>
</feature>
<dbReference type="EMBL" id="JBHSML010000001">
    <property type="protein sequence ID" value="MFC5514333.1"/>
    <property type="molecule type" value="Genomic_DNA"/>
</dbReference>
<evidence type="ECO:0000313" key="2">
    <source>
        <dbReference type="EMBL" id="MFC5514333.1"/>
    </source>
</evidence>
<evidence type="ECO:0000313" key="3">
    <source>
        <dbReference type="Proteomes" id="UP001596150"/>
    </source>
</evidence>
<name>A0ABW0PPQ3_9HYPH</name>
<dbReference type="Proteomes" id="UP001596150">
    <property type="component" value="Unassembled WGS sequence"/>
</dbReference>
<keyword evidence="1" id="KW-0812">Transmembrane</keyword>